<accession>A0ABT4W791</accession>
<dbReference type="InterPro" id="IPR036380">
    <property type="entry name" value="Isochorismatase-like_sf"/>
</dbReference>
<dbReference type="RefSeq" id="WP_271334276.1">
    <property type="nucleotide sequence ID" value="NZ_JAMZNK010000002.1"/>
</dbReference>
<keyword evidence="4" id="KW-1185">Reference proteome</keyword>
<evidence type="ECO:0000313" key="3">
    <source>
        <dbReference type="EMBL" id="MDA6068399.1"/>
    </source>
</evidence>
<feature type="domain" description="Isochorismatase-like" evidence="2">
    <location>
        <begin position="43"/>
        <end position="187"/>
    </location>
</feature>
<dbReference type="PROSITE" id="PS51257">
    <property type="entry name" value="PROKAR_LIPOPROTEIN"/>
    <property type="match status" value="1"/>
</dbReference>
<evidence type="ECO:0000256" key="1">
    <source>
        <dbReference type="ARBA" id="ARBA00022801"/>
    </source>
</evidence>
<dbReference type="EMBL" id="JAMZNK010000002">
    <property type="protein sequence ID" value="MDA6068399.1"/>
    <property type="molecule type" value="Genomic_DNA"/>
</dbReference>
<comment type="caution">
    <text evidence="3">The sequence shown here is derived from an EMBL/GenBank/DDBJ whole genome shotgun (WGS) entry which is preliminary data.</text>
</comment>
<dbReference type="PANTHER" id="PTHR43540">
    <property type="entry name" value="PEROXYUREIDOACRYLATE/UREIDOACRYLATE AMIDOHYDROLASE-RELATED"/>
    <property type="match status" value="1"/>
</dbReference>
<dbReference type="InterPro" id="IPR000868">
    <property type="entry name" value="Isochorismatase-like_dom"/>
</dbReference>
<dbReference type="Proteomes" id="UP001212170">
    <property type="component" value="Unassembled WGS sequence"/>
</dbReference>
<organism evidence="3 4">
    <name type="scientific">Flavobacterium azizsancarii</name>
    <dbReference type="NCBI Taxonomy" id="2961580"/>
    <lineage>
        <taxon>Bacteria</taxon>
        <taxon>Pseudomonadati</taxon>
        <taxon>Bacteroidota</taxon>
        <taxon>Flavobacteriia</taxon>
        <taxon>Flavobacteriales</taxon>
        <taxon>Flavobacteriaceae</taxon>
        <taxon>Flavobacterium</taxon>
    </lineage>
</organism>
<sequence length="226" mass="24991">MKKTAAILLLIATTIACNKKNDLPQQNNTQNTKEMENTKTEKTALIIIDIQNDYFPGGTMELVDAEKAALKAKELLSYFRANKMPVIHIQHIALQEGATFFLPATKGAEINKIVSPLADEKVITKNYPNSFRDTKLLEYLQENKITNLVFAGMMTDVCIDATVRASMDNGFKNILISDAVATRDRELNGETVSAKQINTAYLAGLNALDGLYAKVESSNEFLLAKK</sequence>
<dbReference type="Pfam" id="PF00857">
    <property type="entry name" value="Isochorismatase"/>
    <property type="match status" value="1"/>
</dbReference>
<dbReference type="CDD" id="cd01014">
    <property type="entry name" value="nicotinamidase_related"/>
    <property type="match status" value="1"/>
</dbReference>
<protein>
    <submittedName>
        <fullName evidence="3">Cysteine hydrolase</fullName>
    </submittedName>
</protein>
<proteinExistence type="predicted"/>
<keyword evidence="1 3" id="KW-0378">Hydrolase</keyword>
<dbReference type="SUPFAM" id="SSF52499">
    <property type="entry name" value="Isochorismatase-like hydrolases"/>
    <property type="match status" value="1"/>
</dbReference>
<name>A0ABT4W791_9FLAO</name>
<dbReference type="Gene3D" id="3.40.50.850">
    <property type="entry name" value="Isochorismatase-like"/>
    <property type="match status" value="1"/>
</dbReference>
<dbReference type="InterPro" id="IPR050272">
    <property type="entry name" value="Isochorismatase-like_hydrls"/>
</dbReference>
<gene>
    <name evidence="3" type="ORF">NJT12_02080</name>
</gene>
<dbReference type="PANTHER" id="PTHR43540:SF1">
    <property type="entry name" value="ISOCHORISMATASE HYDROLASE"/>
    <property type="match status" value="1"/>
</dbReference>
<dbReference type="GO" id="GO:0016787">
    <property type="term" value="F:hydrolase activity"/>
    <property type="evidence" value="ECO:0007669"/>
    <property type="project" value="UniProtKB-KW"/>
</dbReference>
<evidence type="ECO:0000259" key="2">
    <source>
        <dbReference type="Pfam" id="PF00857"/>
    </source>
</evidence>
<reference evidence="3 4" key="1">
    <citation type="journal article" date="2023" name="Chemosphere">
        <title>Whole genome analysis of Flavobacterium aziz-sancarii sp. nov., isolated from Ardley Island (Antarctica), revealed a rich resistome and bioremediation potential.</title>
        <authorList>
            <person name="Otur C."/>
            <person name="Okay S."/>
            <person name="Kurt-Kizildogan A."/>
        </authorList>
    </citation>
    <scope>NUCLEOTIDE SEQUENCE [LARGE SCALE GENOMIC DNA]</scope>
    <source>
        <strain evidence="3 4">AC</strain>
    </source>
</reference>
<evidence type="ECO:0000313" key="4">
    <source>
        <dbReference type="Proteomes" id="UP001212170"/>
    </source>
</evidence>